<protein>
    <recommendedName>
        <fullName evidence="7">D-inositol-3-phosphate glycosyltransferase</fullName>
        <ecNumber evidence="7">2.4.1.250</ecNumber>
    </recommendedName>
    <alternativeName>
        <fullName evidence="7">N-acetylglucosamine-inositol-phosphate N-acetylglucosaminyltransferase</fullName>
        <shortName evidence="7">GlcNAc-Ins-P N-acetylglucosaminyltransferase</shortName>
    </alternativeName>
</protein>
<dbReference type="EC" id="2.4.1.250" evidence="7"/>
<keyword evidence="11" id="KW-1185">Reference proteome</keyword>
<feature type="binding site" evidence="7">
    <location>
        <position position="131"/>
    </location>
    <ligand>
        <name>1D-myo-inositol 3-phosphate</name>
        <dbReference type="ChEBI" id="CHEBI:58401"/>
    </ligand>
</feature>
<evidence type="ECO:0000256" key="4">
    <source>
        <dbReference type="ARBA" id="ARBA00022723"/>
    </source>
</evidence>
<dbReference type="Pfam" id="PF13579">
    <property type="entry name" value="Glyco_trans_4_4"/>
    <property type="match status" value="1"/>
</dbReference>
<evidence type="ECO:0000259" key="9">
    <source>
        <dbReference type="Pfam" id="PF13579"/>
    </source>
</evidence>
<dbReference type="InterPro" id="IPR050194">
    <property type="entry name" value="Glycosyltransferase_grp1"/>
</dbReference>
<feature type="binding site" evidence="7">
    <location>
        <position position="258"/>
    </location>
    <ligand>
        <name>UDP-N-acetyl-alpha-D-glucosamine</name>
        <dbReference type="ChEBI" id="CHEBI:57705"/>
    </ligand>
</feature>
<feature type="binding site" evidence="7">
    <location>
        <position position="319"/>
    </location>
    <ligand>
        <name>UDP-N-acetyl-alpha-D-glucosamine</name>
        <dbReference type="ChEBI" id="CHEBI:57705"/>
    </ligand>
</feature>
<comment type="caution">
    <text evidence="10">The sequence shown here is derived from an EMBL/GenBank/DDBJ whole genome shotgun (WGS) entry which is preliminary data.</text>
</comment>
<dbReference type="EMBL" id="BAABIL010000470">
    <property type="protein sequence ID" value="GAA4988886.1"/>
    <property type="molecule type" value="Genomic_DNA"/>
</dbReference>
<dbReference type="RefSeq" id="WP_345713268.1">
    <property type="nucleotide sequence ID" value="NZ_BAABIL010000470.1"/>
</dbReference>
<feature type="binding site" evidence="7">
    <location>
        <position position="98"/>
    </location>
    <ligand>
        <name>1D-myo-inositol 3-phosphate</name>
        <dbReference type="ChEBI" id="CHEBI:58401"/>
    </ligand>
</feature>
<comment type="similarity">
    <text evidence="1 7">Belongs to the glycosyltransferase group 1 family. MshA subfamily.</text>
</comment>
<feature type="binding site" evidence="7">
    <location>
        <position position="349"/>
    </location>
    <ligand>
        <name>UDP-N-acetyl-alpha-D-glucosamine</name>
        <dbReference type="ChEBI" id="CHEBI:57705"/>
    </ligand>
</feature>
<reference evidence="11" key="1">
    <citation type="journal article" date="2019" name="Int. J. Syst. Evol. Microbiol.">
        <title>The Global Catalogue of Microorganisms (GCM) 10K type strain sequencing project: providing services to taxonomists for standard genome sequencing and annotation.</title>
        <authorList>
            <consortium name="The Broad Institute Genomics Platform"/>
            <consortium name="The Broad Institute Genome Sequencing Center for Infectious Disease"/>
            <person name="Wu L."/>
            <person name="Ma J."/>
        </authorList>
    </citation>
    <scope>NUCLEOTIDE SEQUENCE [LARGE SCALE GENOMIC DNA]</scope>
    <source>
        <strain evidence="11">JCM 18126</strain>
    </source>
</reference>
<feature type="binding site" evidence="7">
    <location>
        <position position="331"/>
    </location>
    <ligand>
        <name>Mg(2+)</name>
        <dbReference type="ChEBI" id="CHEBI:18420"/>
    </ligand>
</feature>
<evidence type="ECO:0000259" key="8">
    <source>
        <dbReference type="Pfam" id="PF00534"/>
    </source>
</evidence>
<evidence type="ECO:0000256" key="3">
    <source>
        <dbReference type="ARBA" id="ARBA00022679"/>
    </source>
</evidence>
<feature type="binding site" evidence="7">
    <location>
        <position position="43"/>
    </location>
    <ligand>
        <name>UDP-N-acetyl-alpha-D-glucosamine</name>
        <dbReference type="ChEBI" id="CHEBI:57705"/>
    </ligand>
</feature>
<evidence type="ECO:0000256" key="5">
    <source>
        <dbReference type="ARBA" id="ARBA00022842"/>
    </source>
</evidence>
<organism evidence="10 11">
    <name type="scientific">Kineococcus glutinatus</name>
    <dbReference type="NCBI Taxonomy" id="1070872"/>
    <lineage>
        <taxon>Bacteria</taxon>
        <taxon>Bacillati</taxon>
        <taxon>Actinomycetota</taxon>
        <taxon>Actinomycetes</taxon>
        <taxon>Kineosporiales</taxon>
        <taxon>Kineosporiaceae</taxon>
        <taxon>Kineococcus</taxon>
    </lineage>
</organism>
<feature type="binding site" evidence="7">
    <location>
        <position position="175"/>
    </location>
    <ligand>
        <name>1D-myo-inositol 3-phosphate</name>
        <dbReference type="ChEBI" id="CHEBI:58401"/>
    </ligand>
</feature>
<evidence type="ECO:0000313" key="11">
    <source>
        <dbReference type="Proteomes" id="UP001501195"/>
    </source>
</evidence>
<dbReference type="InterPro" id="IPR017814">
    <property type="entry name" value="Mycothiol_biosynthesis_MshA"/>
</dbReference>
<feature type="binding site" evidence="7">
    <location>
        <begin position="40"/>
        <end position="45"/>
    </location>
    <ligand>
        <name>1D-myo-inositol 3-phosphate</name>
        <dbReference type="ChEBI" id="CHEBI:58401"/>
    </ligand>
</feature>
<feature type="binding site" evidence="7">
    <location>
        <position position="253"/>
    </location>
    <ligand>
        <name>UDP-N-acetyl-alpha-D-glucosamine</name>
        <dbReference type="ChEBI" id="CHEBI:57705"/>
    </ligand>
</feature>
<feature type="binding site" evidence="7">
    <location>
        <position position="29"/>
    </location>
    <ligand>
        <name>1D-myo-inositol 3-phosphate</name>
        <dbReference type="ChEBI" id="CHEBI:58401"/>
    </ligand>
</feature>
<feature type="binding site" evidence="7">
    <location>
        <begin position="35"/>
        <end position="36"/>
    </location>
    <ligand>
        <name>UDP-N-acetyl-alpha-D-glucosamine</name>
        <dbReference type="ChEBI" id="CHEBI:57705"/>
    </ligand>
</feature>
<feature type="domain" description="Glycosyltransferase subfamily 4-like N-terminal" evidence="9">
    <location>
        <begin position="42"/>
        <end position="217"/>
    </location>
</feature>
<dbReference type="SUPFAM" id="SSF53756">
    <property type="entry name" value="UDP-Glycosyltransferase/glycogen phosphorylase"/>
    <property type="match status" value="1"/>
</dbReference>
<proteinExistence type="inferred from homology"/>
<dbReference type="PANTHER" id="PTHR45947">
    <property type="entry name" value="SULFOQUINOVOSYL TRANSFERASE SQD2"/>
    <property type="match status" value="1"/>
</dbReference>
<gene>
    <name evidence="7 10" type="primary">mshA</name>
    <name evidence="10" type="ORF">GCM10023225_27990</name>
</gene>
<dbReference type="HAMAP" id="MF_01695">
    <property type="entry name" value="MshA"/>
    <property type="match status" value="1"/>
</dbReference>
<comment type="function">
    <text evidence="7">Catalyzes the transfer of a N-acetyl-glucosamine moiety to 1D-myo-inositol 3-phosphate to produce 1D-myo-inositol 2-acetamido-2-deoxy-glucopyranoside 3-phosphate in the mycothiol biosynthesis pathway.</text>
</comment>
<keyword evidence="2 7" id="KW-0328">Glycosyltransferase</keyword>
<evidence type="ECO:0000256" key="7">
    <source>
        <dbReference type="HAMAP-Rule" id="MF_01695"/>
    </source>
</evidence>
<dbReference type="Pfam" id="PF00534">
    <property type="entry name" value="Glycos_transf_1"/>
    <property type="match status" value="1"/>
</dbReference>
<keyword evidence="4 7" id="KW-0479">Metal-binding</keyword>
<feature type="binding site" evidence="7">
    <location>
        <position position="355"/>
    </location>
    <ligand>
        <name>Mg(2+)</name>
        <dbReference type="ChEBI" id="CHEBI:18420"/>
    </ligand>
</feature>
<name>A0ABP9I5E4_9ACTN</name>
<dbReference type="InterPro" id="IPR001296">
    <property type="entry name" value="Glyco_trans_1"/>
</dbReference>
<feature type="domain" description="Glycosyl transferase family 1" evidence="8">
    <location>
        <begin position="234"/>
        <end position="405"/>
    </location>
</feature>
<dbReference type="Gene3D" id="3.40.50.2000">
    <property type="entry name" value="Glycogen Phosphorylase B"/>
    <property type="match status" value="2"/>
</dbReference>
<dbReference type="InterPro" id="IPR028098">
    <property type="entry name" value="Glyco_trans_4-like_N"/>
</dbReference>
<dbReference type="PANTHER" id="PTHR45947:SF3">
    <property type="entry name" value="SULFOQUINOVOSYL TRANSFERASE SQD2"/>
    <property type="match status" value="1"/>
</dbReference>
<dbReference type="NCBIfam" id="TIGR03449">
    <property type="entry name" value="mycothiol_MshA"/>
    <property type="match status" value="1"/>
</dbReference>
<keyword evidence="5 7" id="KW-0460">Magnesium</keyword>
<feature type="binding site" evidence="7">
    <location>
        <position position="329"/>
    </location>
    <ligand>
        <name>Mg(2+)</name>
        <dbReference type="ChEBI" id="CHEBI:18420"/>
    </ligand>
</feature>
<dbReference type="Proteomes" id="UP001501195">
    <property type="component" value="Unassembled WGS sequence"/>
</dbReference>
<evidence type="ECO:0000256" key="2">
    <source>
        <dbReference type="ARBA" id="ARBA00022676"/>
    </source>
</evidence>
<keyword evidence="3 7" id="KW-0808">Transferase</keyword>
<comment type="catalytic activity">
    <reaction evidence="6 7">
        <text>1D-myo-inositol 3-phosphate + UDP-N-acetyl-alpha-D-glucosamine = 1D-myo-inositol 2-acetamido-2-deoxy-alpha-D-glucopyranoside 3-phosphate + UDP + H(+)</text>
        <dbReference type="Rhea" id="RHEA:26188"/>
        <dbReference type="ChEBI" id="CHEBI:15378"/>
        <dbReference type="ChEBI" id="CHEBI:57705"/>
        <dbReference type="ChEBI" id="CHEBI:58223"/>
        <dbReference type="ChEBI" id="CHEBI:58401"/>
        <dbReference type="ChEBI" id="CHEBI:58892"/>
        <dbReference type="EC" id="2.4.1.250"/>
    </reaction>
</comment>
<feature type="binding site" evidence="7">
    <location>
        <position position="341"/>
    </location>
    <ligand>
        <name>UDP-N-acetyl-alpha-D-glucosamine</name>
        <dbReference type="ChEBI" id="CHEBI:57705"/>
    </ligand>
</feature>
<evidence type="ECO:0000256" key="6">
    <source>
        <dbReference type="ARBA" id="ARBA00048131"/>
    </source>
</evidence>
<comment type="subunit">
    <text evidence="7">Homodimer.</text>
</comment>
<evidence type="ECO:0000313" key="10">
    <source>
        <dbReference type="EMBL" id="GAA4988886.1"/>
    </source>
</evidence>
<evidence type="ECO:0000256" key="1">
    <source>
        <dbReference type="ARBA" id="ARBA00008449"/>
    </source>
</evidence>
<feature type="binding site" evidence="7">
    <location>
        <position position="328"/>
    </location>
    <ligand>
        <name>Mg(2+)</name>
        <dbReference type="ChEBI" id="CHEBI:18420"/>
    </ligand>
</feature>
<sequence length="436" mass="45420">MIEVEPVAAGGGPAAAVPAPRRVAVVSLHTSPLEQPGTGDAGGMNVYVLELAAQLARRGTEVEVFTRATSSDQPPVVEHLPGVLVHHVTAGPYEGLAKEDLPGQLCAFAAGLLRVEARHEPGHFDVVHSHYWLSGQVGWLAAERWDVPLVHTMHTMAKVKNASLAEDDTPEPPGRVIGEQQVVDAADRIVANTAEERRDLVELYAAAPERVTVVPPGVDLATFAPGAGPDPRAAARARLGIAPDAQLLLFVGRIQPLKAPDVLVRAAAHLLAARPERRRTLLVAVLGGLSGSGRSRPDALASLVREHALGGVVRLQPPVPRAELADWYRAADLVAVPSYSESFGLVALEAQACGTPVVAAAVGGLRTAVADGRSGVLVDSHDPAVWAASLGALLADPGRRAALARGALAAAAGFGWDATAEATARVYRDAVGARRR</sequence>
<accession>A0ABP9I5E4</accession>
<feature type="binding site" evidence="7">
    <location>
        <position position="155"/>
    </location>
    <ligand>
        <name>1D-myo-inositol 3-phosphate</name>
        <dbReference type="ChEBI" id="CHEBI:58401"/>
    </ligand>
</feature>